<sequence>MEDEEIDRTKKNDEHIGIVSLVRQDEGYKRMDVLVIPNNTEELTKGKNKDEILKIARENNGSWYSIGEGEYKIGQTVKVFYDKNQNVLESNPPKKGAEIIRI</sequence>
<evidence type="ECO:0008006" key="3">
    <source>
        <dbReference type="Google" id="ProtNLM"/>
    </source>
</evidence>
<dbReference type="RefSeq" id="WP_390364529.1">
    <property type="nucleotide sequence ID" value="NZ_JBHTKJ010000073.1"/>
</dbReference>
<comment type="caution">
    <text evidence="1">The sequence shown here is derived from an EMBL/GenBank/DDBJ whole genome shotgun (WGS) entry which is preliminary data.</text>
</comment>
<protein>
    <recommendedName>
        <fullName evidence="3">DUF3892 domain-containing protein</fullName>
    </recommendedName>
</protein>
<gene>
    <name evidence="1" type="ORF">ACFQ3N_18860</name>
</gene>
<keyword evidence="2" id="KW-1185">Reference proteome</keyword>
<dbReference type="Proteomes" id="UP001597040">
    <property type="component" value="Unassembled WGS sequence"/>
</dbReference>
<accession>A0ABW3LPU0</accession>
<reference evidence="2" key="1">
    <citation type="journal article" date="2019" name="Int. J. Syst. Evol. Microbiol.">
        <title>The Global Catalogue of Microorganisms (GCM) 10K type strain sequencing project: providing services to taxonomists for standard genome sequencing and annotation.</title>
        <authorList>
            <consortium name="The Broad Institute Genomics Platform"/>
            <consortium name="The Broad Institute Genome Sequencing Center for Infectious Disease"/>
            <person name="Wu L."/>
            <person name="Ma J."/>
        </authorList>
    </citation>
    <scope>NUCLEOTIDE SEQUENCE [LARGE SCALE GENOMIC DNA]</scope>
    <source>
        <strain evidence="2">CCUG 56754</strain>
    </source>
</reference>
<dbReference type="EMBL" id="JBHTKJ010000073">
    <property type="protein sequence ID" value="MFD1040440.1"/>
    <property type="molecule type" value="Genomic_DNA"/>
</dbReference>
<evidence type="ECO:0000313" key="2">
    <source>
        <dbReference type="Proteomes" id="UP001597040"/>
    </source>
</evidence>
<organism evidence="1 2">
    <name type="scientific">Virgibacillus byunsanensis</name>
    <dbReference type="NCBI Taxonomy" id="570945"/>
    <lineage>
        <taxon>Bacteria</taxon>
        <taxon>Bacillati</taxon>
        <taxon>Bacillota</taxon>
        <taxon>Bacilli</taxon>
        <taxon>Bacillales</taxon>
        <taxon>Bacillaceae</taxon>
        <taxon>Virgibacillus</taxon>
    </lineage>
</organism>
<evidence type="ECO:0000313" key="1">
    <source>
        <dbReference type="EMBL" id="MFD1040440.1"/>
    </source>
</evidence>
<name>A0ABW3LPU0_9BACI</name>
<proteinExistence type="predicted"/>